<dbReference type="RefSeq" id="WP_079410248.1">
    <property type="nucleotide sequence ID" value="NZ_MZGW01000001.1"/>
</dbReference>
<dbReference type="EMBL" id="MZGW01000001">
    <property type="protein sequence ID" value="OPJ56882.1"/>
    <property type="molecule type" value="Genomic_DNA"/>
</dbReference>
<accession>A0A1V4IA60</accession>
<sequence length="91" mass="10966">MWVIIRSLGYFVQFIEWMIFIRVIMSWVRTNRYSAFHSFVYNMTEPIMSPIRELTFRYLKTGPIDLSPIIALFLIRFIYRVLVSVLLRVGI</sequence>
<keyword evidence="1" id="KW-1133">Transmembrane helix</keyword>
<gene>
    <name evidence="2" type="ORF">CLOTH_01640</name>
</gene>
<comment type="caution">
    <text evidence="2">The sequence shown here is derived from an EMBL/GenBank/DDBJ whole genome shotgun (WGS) entry which is preliminary data.</text>
</comment>
<protein>
    <submittedName>
        <fullName evidence="2">YGGT family protein</fullName>
    </submittedName>
</protein>
<dbReference type="Proteomes" id="UP000190140">
    <property type="component" value="Unassembled WGS sequence"/>
</dbReference>
<evidence type="ECO:0000313" key="3">
    <source>
        <dbReference type="Proteomes" id="UP000190140"/>
    </source>
</evidence>
<dbReference type="STRING" id="29349.CLOTH_01640"/>
<feature type="transmembrane region" description="Helical" evidence="1">
    <location>
        <begin position="66"/>
        <end position="87"/>
    </location>
</feature>
<keyword evidence="1" id="KW-0472">Membrane</keyword>
<keyword evidence="3" id="KW-1185">Reference proteome</keyword>
<evidence type="ECO:0000313" key="2">
    <source>
        <dbReference type="EMBL" id="OPJ56882.1"/>
    </source>
</evidence>
<reference evidence="2 3" key="1">
    <citation type="submission" date="2017-03" db="EMBL/GenBank/DDBJ databases">
        <title>Genome sequence of Clostridium thermoalcaliphilum DSM 7309.</title>
        <authorList>
            <person name="Poehlein A."/>
            <person name="Daniel R."/>
        </authorList>
    </citation>
    <scope>NUCLEOTIDE SEQUENCE [LARGE SCALE GENOMIC DNA]</scope>
    <source>
        <strain evidence="2 3">DSM 7309</strain>
    </source>
</reference>
<proteinExistence type="predicted"/>
<dbReference type="AlphaFoldDB" id="A0A1V4IA60"/>
<organism evidence="2 3">
    <name type="scientific">Alkalithermobacter paradoxus</name>
    <dbReference type="NCBI Taxonomy" id="29349"/>
    <lineage>
        <taxon>Bacteria</taxon>
        <taxon>Bacillati</taxon>
        <taxon>Bacillota</taxon>
        <taxon>Clostridia</taxon>
        <taxon>Peptostreptococcales</taxon>
        <taxon>Tepidibacteraceae</taxon>
        <taxon>Alkalithermobacter</taxon>
    </lineage>
</organism>
<dbReference type="OrthoDB" id="283553at2"/>
<evidence type="ECO:0000256" key="1">
    <source>
        <dbReference type="SAM" id="Phobius"/>
    </source>
</evidence>
<dbReference type="GO" id="GO:0016020">
    <property type="term" value="C:membrane"/>
    <property type="evidence" value="ECO:0007669"/>
    <property type="project" value="InterPro"/>
</dbReference>
<name>A0A1V4IA60_9FIRM</name>
<dbReference type="InterPro" id="IPR003425">
    <property type="entry name" value="CCB3/YggT"/>
</dbReference>
<feature type="transmembrane region" description="Helical" evidence="1">
    <location>
        <begin position="7"/>
        <end position="28"/>
    </location>
</feature>
<keyword evidence="1" id="KW-0812">Transmembrane</keyword>
<dbReference type="Pfam" id="PF02325">
    <property type="entry name" value="CCB3_YggT"/>
    <property type="match status" value="1"/>
</dbReference>